<keyword evidence="6" id="KW-0325">Glycoprotein</keyword>
<keyword evidence="3" id="KW-0732">Signal</keyword>
<comment type="subcellular location">
    <subcellularLocation>
        <location evidence="1">Membrane</location>
        <topology evidence="1">Single-pass type I membrane protein</topology>
    </subcellularLocation>
</comment>
<dbReference type="PANTHER" id="PTHR31386">
    <property type="entry name" value="UNCHARACTERIZED PROTEIN KIAA2013"/>
    <property type="match status" value="1"/>
</dbReference>
<evidence type="ECO:0000256" key="1">
    <source>
        <dbReference type="ARBA" id="ARBA00004479"/>
    </source>
</evidence>
<evidence type="ECO:0000256" key="2">
    <source>
        <dbReference type="ARBA" id="ARBA00022692"/>
    </source>
</evidence>
<dbReference type="GO" id="GO:0016020">
    <property type="term" value="C:membrane"/>
    <property type="evidence" value="ECO:0007669"/>
    <property type="project" value="UniProtKB-SubCell"/>
</dbReference>
<reference evidence="8 9" key="1">
    <citation type="submission" date="2014-07" db="EMBL/GenBank/DDBJ databases">
        <title>Genomic and transcriptomic analysis on Apis cerana provide comprehensive insights into honey bee biology.</title>
        <authorList>
            <person name="Diao Q."/>
            <person name="Sun L."/>
            <person name="Zheng H."/>
            <person name="Zheng H."/>
            <person name="Xu S."/>
            <person name="Wang S."/>
            <person name="Zeng Z."/>
            <person name="Hu F."/>
            <person name="Su S."/>
            <person name="Wu J."/>
        </authorList>
    </citation>
    <scope>NUCLEOTIDE SEQUENCE [LARGE SCALE GENOMIC DNA]</scope>
    <source>
        <tissue evidence="8">Pupae without intestine</tissue>
    </source>
</reference>
<evidence type="ECO:0000313" key="8">
    <source>
        <dbReference type="EMBL" id="PBC25247.1"/>
    </source>
</evidence>
<evidence type="ECO:0000256" key="4">
    <source>
        <dbReference type="ARBA" id="ARBA00022989"/>
    </source>
</evidence>
<evidence type="ECO:0000256" key="6">
    <source>
        <dbReference type="ARBA" id="ARBA00023180"/>
    </source>
</evidence>
<organism evidence="8 9">
    <name type="scientific">Apis cerana cerana</name>
    <name type="common">Oriental honeybee</name>
    <dbReference type="NCBI Taxonomy" id="94128"/>
    <lineage>
        <taxon>Eukaryota</taxon>
        <taxon>Metazoa</taxon>
        <taxon>Ecdysozoa</taxon>
        <taxon>Arthropoda</taxon>
        <taxon>Hexapoda</taxon>
        <taxon>Insecta</taxon>
        <taxon>Pterygota</taxon>
        <taxon>Neoptera</taxon>
        <taxon>Endopterygota</taxon>
        <taxon>Hymenoptera</taxon>
        <taxon>Apocrita</taxon>
        <taxon>Aculeata</taxon>
        <taxon>Apoidea</taxon>
        <taxon>Anthophila</taxon>
        <taxon>Apidae</taxon>
        <taxon>Apis</taxon>
    </lineage>
</organism>
<dbReference type="EMBL" id="KZ288483">
    <property type="protein sequence ID" value="PBC25247.1"/>
    <property type="molecule type" value="Genomic_DNA"/>
</dbReference>
<dbReference type="AlphaFoldDB" id="A0A2A3E0J9"/>
<dbReference type="PANTHER" id="PTHR31386:SF2">
    <property type="entry name" value="SIMILAR TO RIKEN CDNA 2510039O18"/>
    <property type="match status" value="1"/>
</dbReference>
<gene>
    <name evidence="8" type="ORF">APICC_05234</name>
</gene>
<keyword evidence="9" id="KW-1185">Reference proteome</keyword>
<evidence type="ECO:0000313" key="9">
    <source>
        <dbReference type="Proteomes" id="UP000242457"/>
    </source>
</evidence>
<feature type="transmembrane region" description="Helical" evidence="7">
    <location>
        <begin position="30"/>
        <end position="53"/>
    </location>
</feature>
<dbReference type="InterPro" id="IPR018795">
    <property type="entry name" value="K2013-like"/>
</dbReference>
<dbReference type="STRING" id="94128.A0A2A3E0J9"/>
<keyword evidence="2 7" id="KW-0812">Transmembrane</keyword>
<keyword evidence="5 7" id="KW-0472">Membrane</keyword>
<evidence type="ECO:0000256" key="7">
    <source>
        <dbReference type="SAM" id="Phobius"/>
    </source>
</evidence>
<evidence type="ECO:0000256" key="5">
    <source>
        <dbReference type="ARBA" id="ARBA00023136"/>
    </source>
</evidence>
<feature type="transmembrane region" description="Helical" evidence="7">
    <location>
        <begin position="638"/>
        <end position="659"/>
    </location>
</feature>
<protein>
    <submittedName>
        <fullName evidence="8">Uncharacterized protein</fullName>
    </submittedName>
</protein>
<keyword evidence="4 7" id="KW-1133">Transmembrane helix</keyword>
<dbReference type="Proteomes" id="UP000242457">
    <property type="component" value="Unassembled WGS sequence"/>
</dbReference>
<dbReference type="OrthoDB" id="10017443at2759"/>
<evidence type="ECO:0000256" key="3">
    <source>
        <dbReference type="ARBA" id="ARBA00022729"/>
    </source>
</evidence>
<name>A0A2A3E0J9_APICC</name>
<dbReference type="Pfam" id="PF10222">
    <property type="entry name" value="DUF2152"/>
    <property type="match status" value="2"/>
</dbReference>
<sequence length="676" mass="77720">MIRLGTMFDNREIGKRIRRLIDGNYSCRKIFVLLIICSGIFLYFGPPFVQWIFSSSRESTQAIEDLCINERLAAFRFDIGEYNVNILHNPPKEEEHYYLPYIGNGIFGIPILPEALIYIKRGRALSLPVQWQPLISHPLLKSSFYREATVTHFTNGIVYRYQCFREGYYMEFQYYAHRIFDAILIQDIKITNPLSFSQNVPLKPQVSTQWSNYRIETIKIQVDDFMDEYNLISGFVPLSNTNKIVTISILYKTPPRTLQVKARSTMKLKFLTSIQYSEPTIMEEYHVQYEITKKKAIEALKKAIGIQYQNLKEDHINRWQSYWYTGFRISDSKADGAINGYKINSTIYYVLSQIPKGIPGIEKNVAMNEGCYCGHHTLDAPRLWKDTSSIDAINNVVEAWLVTLEKQGCHHLMIGDPAAVQQAIVLSLGSLRFSNQHLEFNIDPQYLHRDYLFSDYDSLFNSEDETLHSGSDSEIDAMSEEESSDDDTFALARQWFRIQQDTSSLSSFVLIEVLDIKNIDVSERISYGNVTHLNISVTVGEDNRAILKVALDKSDSVYFGCDAGCLNPPVSLSQSYASIPVKLTKPLTAILYITSDYQHMQDLRNALHVHAIDDAPAHDHVVMALHKHGHQLGGLPTFFWISICFLIIVFHLFLCKLIINEYHGHQDKQKVRYSKL</sequence>
<proteinExistence type="predicted"/>
<accession>A0A2A3E0J9</accession>